<dbReference type="EMBL" id="LCDD01000012">
    <property type="protein sequence ID" value="KKS46868.1"/>
    <property type="molecule type" value="Genomic_DNA"/>
</dbReference>
<reference evidence="1 2" key="1">
    <citation type="journal article" date="2015" name="Nature">
        <title>rRNA introns, odd ribosomes, and small enigmatic genomes across a large radiation of phyla.</title>
        <authorList>
            <person name="Brown C.T."/>
            <person name="Hug L.A."/>
            <person name="Thomas B.C."/>
            <person name="Sharon I."/>
            <person name="Castelle C.J."/>
            <person name="Singh A."/>
            <person name="Wilkins M.J."/>
            <person name="Williams K.H."/>
            <person name="Banfield J.F."/>
        </authorList>
    </citation>
    <scope>NUCLEOTIDE SEQUENCE [LARGE SCALE GENOMIC DNA]</scope>
</reference>
<evidence type="ECO:0000313" key="2">
    <source>
        <dbReference type="Proteomes" id="UP000034320"/>
    </source>
</evidence>
<evidence type="ECO:0000313" key="1">
    <source>
        <dbReference type="EMBL" id="KKS46868.1"/>
    </source>
</evidence>
<accession>A0A0G1CB49</accession>
<protein>
    <submittedName>
        <fullName evidence="1">Uncharacterized protein</fullName>
    </submittedName>
</protein>
<proteinExistence type="predicted"/>
<sequence>MFNKEILIFPQISRIIPSWVGLSLLKSFLWLIVTLTFFLNVMNFYSNPVSENKDPAKKSTERKPEENYLGAQTINENFRQEVEKEMSYWYDLINNYQGYTFAYHKLSSLLFSVGNKEQGDYYLGLIPKENNGFRD</sequence>
<name>A0A0G1CB49_9BACT</name>
<comment type="caution">
    <text evidence="1">The sequence shown here is derived from an EMBL/GenBank/DDBJ whole genome shotgun (WGS) entry which is preliminary data.</text>
</comment>
<organism evidence="1 2">
    <name type="scientific">Candidatus Gottesmanbacteria bacterium GW2011_GWA2_42_18</name>
    <dbReference type="NCBI Taxonomy" id="1618442"/>
    <lineage>
        <taxon>Bacteria</taxon>
        <taxon>Candidatus Gottesmaniibacteriota</taxon>
    </lineage>
</organism>
<dbReference type="Proteomes" id="UP000034320">
    <property type="component" value="Unassembled WGS sequence"/>
</dbReference>
<gene>
    <name evidence="1" type="ORF">UV09_C0012G0037</name>
</gene>
<dbReference type="AlphaFoldDB" id="A0A0G1CB49"/>